<dbReference type="Proteomes" id="UP000028007">
    <property type="component" value="Unassembled WGS sequence"/>
</dbReference>
<dbReference type="AlphaFoldDB" id="A0A081PDU5"/>
<reference evidence="1 2" key="1">
    <citation type="journal article" date="1992" name="Int. J. Syst. Bacteriol.">
        <title>Sphingobacterium antarcticus sp. nov. a Psychrotrophic Bacterium from the Soils of Schirmacher Oasis, Antarctica.</title>
        <authorList>
            <person name="Shivaji S."/>
            <person name="Ray M.K."/>
            <person name="Rao N.S."/>
            <person name="Saiserr L."/>
            <person name="Jagannadham M.V."/>
            <person name="Kumar G.S."/>
            <person name="Reddy G."/>
            <person name="Bhargava P.M."/>
        </authorList>
    </citation>
    <scope>NUCLEOTIDE SEQUENCE [LARGE SCALE GENOMIC DNA]</scope>
    <source>
        <strain evidence="1 2">4BY</strain>
    </source>
</reference>
<dbReference type="eggNOG" id="COG1555">
    <property type="taxonomic scope" value="Bacteria"/>
</dbReference>
<comment type="caution">
    <text evidence="1">The sequence shown here is derived from an EMBL/GenBank/DDBJ whole genome shotgun (WGS) entry which is preliminary data.</text>
</comment>
<dbReference type="Pfam" id="PF12836">
    <property type="entry name" value="HHH_3"/>
    <property type="match status" value="2"/>
</dbReference>
<dbReference type="PANTHER" id="PTHR21180:SF32">
    <property type="entry name" value="ENDONUCLEASE_EXONUCLEASE_PHOSPHATASE FAMILY DOMAIN-CONTAINING PROTEIN 1"/>
    <property type="match status" value="1"/>
</dbReference>
<evidence type="ECO:0008006" key="3">
    <source>
        <dbReference type="Google" id="ProtNLM"/>
    </source>
</evidence>
<dbReference type="RefSeq" id="WP_037443281.1">
    <property type="nucleotide sequence ID" value="NZ_JNFF01000098.1"/>
</dbReference>
<gene>
    <name evidence="1" type="ORF">N180_20790</name>
</gene>
<dbReference type="Gene3D" id="1.10.150.310">
    <property type="entry name" value="Tex RuvX-like domain-like"/>
    <property type="match status" value="1"/>
</dbReference>
<proteinExistence type="predicted"/>
<dbReference type="Gene3D" id="1.10.150.280">
    <property type="entry name" value="AF1531-like domain"/>
    <property type="match status" value="2"/>
</dbReference>
<evidence type="ECO:0000313" key="2">
    <source>
        <dbReference type="Proteomes" id="UP000028007"/>
    </source>
</evidence>
<organism evidence="1 2">
    <name type="scientific">Pedobacter antarcticus 4BY</name>
    <dbReference type="NCBI Taxonomy" id="1358423"/>
    <lineage>
        <taxon>Bacteria</taxon>
        <taxon>Pseudomonadati</taxon>
        <taxon>Bacteroidota</taxon>
        <taxon>Sphingobacteriia</taxon>
        <taxon>Sphingobacteriales</taxon>
        <taxon>Sphingobacteriaceae</taxon>
        <taxon>Pedobacter</taxon>
    </lineage>
</organism>
<keyword evidence="2" id="KW-1185">Reference proteome</keyword>
<name>A0A081PDU5_9SPHI</name>
<protein>
    <recommendedName>
        <fullName evidence="3">Competence protein ComEA</fullName>
    </recommendedName>
</protein>
<dbReference type="InterPro" id="IPR010994">
    <property type="entry name" value="RuvA_2-like"/>
</dbReference>
<evidence type="ECO:0000313" key="1">
    <source>
        <dbReference type="EMBL" id="KEQ28868.1"/>
    </source>
</evidence>
<accession>A0A081PDU5</accession>
<dbReference type="InterPro" id="IPR051675">
    <property type="entry name" value="Endo/Exo/Phosphatase_dom_1"/>
</dbReference>
<sequence>MRKWLKIYFGFNAREKKGILLLLLILMLLQFVPYIYEKIMPEAPLSPENEKLFVEYYKSMEDRVEVKITGSPEKKSLFVFDPNTLDEAGWMRLGLSKKQAMSVLNYRSKGGVFREKEELKKMYTISPGLYERLFPYIKIAVSRETEKELPKFPARPGLPYRKENLNVISLNDADSLGLLQVKGIGPVFAGRILKYRERLGGFVQLEQLLEVFGMDSLRLNQLSPQLAIDTGLIRKIAINKVSVIELRLHPYIGYKQAQVLAEYRKQHGNYINFASLSKVIVLSAVTLNKIAPYISFEYD</sequence>
<dbReference type="EMBL" id="JNFF01000098">
    <property type="protein sequence ID" value="KEQ28868.1"/>
    <property type="molecule type" value="Genomic_DNA"/>
</dbReference>
<dbReference type="SUPFAM" id="SSF47781">
    <property type="entry name" value="RuvA domain 2-like"/>
    <property type="match status" value="3"/>
</dbReference>
<dbReference type="PANTHER" id="PTHR21180">
    <property type="entry name" value="ENDONUCLEASE/EXONUCLEASE/PHOSPHATASE FAMILY DOMAIN-CONTAINING PROTEIN 1"/>
    <property type="match status" value="1"/>
</dbReference>
<dbReference type="OrthoDB" id="981124at2"/>